<dbReference type="PANTHER" id="PTHR13267">
    <property type="entry name" value="ZINC FINGER PROTEIN 277"/>
    <property type="match status" value="1"/>
</dbReference>
<comment type="similarity">
    <text evidence="3">Belongs to the ZNF277 family.</text>
</comment>
<evidence type="ECO:0000259" key="4">
    <source>
        <dbReference type="PROSITE" id="PS00028"/>
    </source>
</evidence>
<dbReference type="SUPFAM" id="SSF57667">
    <property type="entry name" value="beta-beta-alpha zinc fingers"/>
    <property type="match status" value="1"/>
</dbReference>
<dbReference type="PANTHER" id="PTHR13267:SF3">
    <property type="entry name" value="ZINC FINGER PROTEIN 277"/>
    <property type="match status" value="1"/>
</dbReference>
<dbReference type="PROSITE" id="PS00028">
    <property type="entry name" value="ZINC_FINGER_C2H2_1"/>
    <property type="match status" value="1"/>
</dbReference>
<dbReference type="GeneTree" id="ENSGT00390000010852"/>
<dbReference type="InParanoid" id="H2YQT7"/>
<reference evidence="5" key="2">
    <citation type="submission" date="2025-08" db="UniProtKB">
        <authorList>
            <consortium name="Ensembl"/>
        </authorList>
    </citation>
    <scope>IDENTIFICATION</scope>
</reference>
<dbReference type="AlphaFoldDB" id="H2YQT7"/>
<dbReference type="InterPro" id="IPR013087">
    <property type="entry name" value="Znf_C2H2_type"/>
</dbReference>
<name>H2YQT7_CIOSA</name>
<accession>H2YQT7</accession>
<evidence type="ECO:0000256" key="3">
    <source>
        <dbReference type="ARBA" id="ARBA00034119"/>
    </source>
</evidence>
<reference evidence="6" key="1">
    <citation type="submission" date="2003-08" db="EMBL/GenBank/DDBJ databases">
        <authorList>
            <person name="Birren B."/>
            <person name="Nusbaum C."/>
            <person name="Abebe A."/>
            <person name="Abouelleil A."/>
            <person name="Adekoya E."/>
            <person name="Ait-zahra M."/>
            <person name="Allen N."/>
            <person name="Allen T."/>
            <person name="An P."/>
            <person name="Anderson M."/>
            <person name="Anderson S."/>
            <person name="Arachchi H."/>
            <person name="Armbruster J."/>
            <person name="Bachantsang P."/>
            <person name="Baldwin J."/>
            <person name="Barry A."/>
            <person name="Bayul T."/>
            <person name="Blitshsteyn B."/>
            <person name="Bloom T."/>
            <person name="Blye J."/>
            <person name="Boguslavskiy L."/>
            <person name="Borowsky M."/>
            <person name="Boukhgalter B."/>
            <person name="Brunache A."/>
            <person name="Butler J."/>
            <person name="Calixte N."/>
            <person name="Calvo S."/>
            <person name="Camarata J."/>
            <person name="Campo K."/>
            <person name="Chang J."/>
            <person name="Cheshatsang Y."/>
            <person name="Citroen M."/>
            <person name="Collymore A."/>
            <person name="Considine T."/>
            <person name="Cook A."/>
            <person name="Cooke P."/>
            <person name="Corum B."/>
            <person name="Cuomo C."/>
            <person name="David R."/>
            <person name="Dawoe T."/>
            <person name="Degray S."/>
            <person name="Dodge S."/>
            <person name="Dooley K."/>
            <person name="Dorje P."/>
            <person name="Dorjee K."/>
            <person name="Dorris L."/>
            <person name="Duffey N."/>
            <person name="Dupes A."/>
            <person name="Elkins T."/>
            <person name="Engels R."/>
            <person name="Erickson J."/>
            <person name="Farina A."/>
            <person name="Faro S."/>
            <person name="Ferreira P."/>
            <person name="Fischer H."/>
            <person name="Fitzgerald M."/>
            <person name="Foley K."/>
            <person name="Gage D."/>
            <person name="Galagan J."/>
            <person name="Gearin G."/>
            <person name="Gnerre S."/>
            <person name="Gnirke A."/>
            <person name="Goyette A."/>
            <person name="Graham J."/>
            <person name="Grandbois E."/>
            <person name="Gyaltsen K."/>
            <person name="Hafez N."/>
            <person name="Hagopian D."/>
            <person name="Hagos B."/>
            <person name="Hall J."/>
            <person name="Hatcher B."/>
            <person name="Heller A."/>
            <person name="Higgins H."/>
            <person name="Honan T."/>
            <person name="Horn A."/>
            <person name="Houde N."/>
            <person name="Hughes L."/>
            <person name="Hulme W."/>
            <person name="Husby E."/>
            <person name="Iliev I."/>
            <person name="Jaffe D."/>
            <person name="Jones C."/>
            <person name="Kamal M."/>
            <person name="Kamat A."/>
            <person name="Kamvysselis M."/>
            <person name="Karlsson E."/>
            <person name="Kells C."/>
            <person name="Kieu A."/>
            <person name="Kisner P."/>
            <person name="Kodira C."/>
            <person name="Kulbokas E."/>
            <person name="Labutti K."/>
            <person name="Lama D."/>
            <person name="Landers T."/>
            <person name="Leger J."/>
            <person name="Levine S."/>
            <person name="Lewis D."/>
            <person name="Lewis T."/>
            <person name="Lindblad-toh K."/>
            <person name="Liu X."/>
            <person name="Lokyitsang T."/>
            <person name="Lokyitsang Y."/>
            <person name="Lucien O."/>
            <person name="Lui A."/>
            <person name="Ma L.J."/>
            <person name="Mabbitt R."/>
            <person name="Macdonald J."/>
            <person name="Maclean C."/>
            <person name="Major J."/>
            <person name="Manning J."/>
            <person name="Marabella R."/>
            <person name="Maru K."/>
            <person name="Matthews C."/>
            <person name="Mauceli E."/>
            <person name="Mccarthy M."/>
            <person name="Mcdonough S."/>
            <person name="Mcghee T."/>
            <person name="Meldrim J."/>
            <person name="Meneus L."/>
            <person name="Mesirov J."/>
            <person name="Mihalev A."/>
            <person name="Mihova T."/>
            <person name="Mikkelsen T."/>
            <person name="Mlenga V."/>
            <person name="Moru K."/>
            <person name="Mozes J."/>
            <person name="Mulrain L."/>
            <person name="Munson G."/>
            <person name="Naylor J."/>
            <person name="Newes C."/>
            <person name="Nguyen C."/>
            <person name="Nguyen N."/>
            <person name="Nguyen T."/>
            <person name="Nicol R."/>
            <person name="Nielsen C."/>
            <person name="Nizzari M."/>
            <person name="Norbu C."/>
            <person name="Norbu N."/>
            <person name="O'donnell P."/>
            <person name="Okoawo O."/>
            <person name="O'leary S."/>
            <person name="Omotosho B."/>
            <person name="O'neill K."/>
            <person name="Osman S."/>
            <person name="Parker S."/>
            <person name="Perrin D."/>
            <person name="Phunkhang P."/>
            <person name="Piqani B."/>
            <person name="Purcell S."/>
            <person name="Rachupka T."/>
            <person name="Ramasamy U."/>
            <person name="Rameau R."/>
            <person name="Ray V."/>
            <person name="Raymond C."/>
            <person name="Retta R."/>
            <person name="Richardson S."/>
            <person name="Rise C."/>
            <person name="Rodriguez J."/>
            <person name="Rogers J."/>
            <person name="Rogov P."/>
            <person name="Rutman M."/>
            <person name="Schupbach R."/>
            <person name="Seaman C."/>
            <person name="Settipalli S."/>
            <person name="Sharpe T."/>
            <person name="Sheridan J."/>
            <person name="Sherpa N."/>
            <person name="Shi J."/>
            <person name="Smirnov S."/>
            <person name="Smith C."/>
            <person name="Sougnez C."/>
            <person name="Spencer B."/>
            <person name="Stalker J."/>
            <person name="Stange-thomann N."/>
            <person name="Stavropoulos S."/>
            <person name="Stetson K."/>
            <person name="Stone C."/>
            <person name="Stone S."/>
            <person name="Stubbs M."/>
            <person name="Talamas J."/>
            <person name="Tchuinga P."/>
            <person name="Tenzing P."/>
            <person name="Tesfaye S."/>
            <person name="Theodore J."/>
            <person name="Thoulutsang Y."/>
            <person name="Topham K."/>
            <person name="Towey S."/>
            <person name="Tsamla T."/>
            <person name="Tsomo N."/>
            <person name="Vallee D."/>
            <person name="Vassiliev H."/>
            <person name="Venkataraman V."/>
            <person name="Vinson J."/>
            <person name="Vo A."/>
            <person name="Wade C."/>
            <person name="Wang S."/>
            <person name="Wangchuk T."/>
            <person name="Wangdi T."/>
            <person name="Whittaker C."/>
            <person name="Wilkinson J."/>
            <person name="Wu Y."/>
            <person name="Wyman D."/>
            <person name="Yadav S."/>
            <person name="Yang S."/>
            <person name="Yang X."/>
            <person name="Yeager S."/>
            <person name="Yee E."/>
            <person name="Young G."/>
            <person name="Zainoun J."/>
            <person name="Zembeck L."/>
            <person name="Zimmer A."/>
            <person name="Zody M."/>
            <person name="Lander E."/>
        </authorList>
    </citation>
    <scope>NUCLEOTIDE SEQUENCE [LARGE SCALE GENOMIC DNA]</scope>
</reference>
<organism evidence="5 6">
    <name type="scientific">Ciona savignyi</name>
    <name type="common">Pacific transparent sea squirt</name>
    <dbReference type="NCBI Taxonomy" id="51511"/>
    <lineage>
        <taxon>Eukaryota</taxon>
        <taxon>Metazoa</taxon>
        <taxon>Chordata</taxon>
        <taxon>Tunicata</taxon>
        <taxon>Ascidiacea</taxon>
        <taxon>Phlebobranchia</taxon>
        <taxon>Cionidae</taxon>
        <taxon>Ciona</taxon>
    </lineage>
</organism>
<keyword evidence="2" id="KW-0862">Zinc</keyword>
<protein>
    <recommendedName>
        <fullName evidence="4">C2H2-type domain-containing protein</fullName>
    </recommendedName>
</protein>
<proteinExistence type="inferred from homology"/>
<dbReference type="InterPro" id="IPR036236">
    <property type="entry name" value="Znf_C2H2_sf"/>
</dbReference>
<keyword evidence="1" id="KW-0479">Metal-binding</keyword>
<dbReference type="eggNOG" id="KOG2482">
    <property type="taxonomic scope" value="Eukaryota"/>
</dbReference>
<reference evidence="5" key="3">
    <citation type="submission" date="2025-09" db="UniProtKB">
        <authorList>
            <consortium name="Ensembl"/>
        </authorList>
    </citation>
    <scope>IDENTIFICATION</scope>
</reference>
<dbReference type="GO" id="GO:0046872">
    <property type="term" value="F:metal ion binding"/>
    <property type="evidence" value="ECO:0007669"/>
    <property type="project" value="UniProtKB-KW"/>
</dbReference>
<evidence type="ECO:0000313" key="5">
    <source>
        <dbReference type="Ensembl" id="ENSCSAVP00000007695.1"/>
    </source>
</evidence>
<dbReference type="HOGENOM" id="CLU_1717318_0_0_1"/>
<dbReference type="Proteomes" id="UP000007875">
    <property type="component" value="Unassembled WGS sequence"/>
</dbReference>
<dbReference type="Ensembl" id="ENSCSAVT00000007795.1">
    <property type="protein sequence ID" value="ENSCSAVP00000007695.1"/>
    <property type="gene ID" value="ENSCSAVG00000004604.1"/>
</dbReference>
<keyword evidence="6" id="KW-1185">Reference proteome</keyword>
<sequence length="153" mass="17995">DWSGWNEEGQQAVCFFCDASFDQSDKVYEHMTMAHDFDFVQMRQEMQMSFYQQVKMINYIRRQVHLRNKEGERTADEVATIIIDNLRTSTKWNQPQYYFPTYENDSLLCQLEDKDGLFEPEDTFVIGEDGIDCRAIINHSVLTDLVVGGYFDS</sequence>
<evidence type="ECO:0000256" key="1">
    <source>
        <dbReference type="ARBA" id="ARBA00022723"/>
    </source>
</evidence>
<evidence type="ECO:0000256" key="2">
    <source>
        <dbReference type="ARBA" id="ARBA00022833"/>
    </source>
</evidence>
<feature type="domain" description="C2H2-type" evidence="4">
    <location>
        <begin position="14"/>
        <end position="35"/>
    </location>
</feature>
<dbReference type="InterPro" id="IPR040048">
    <property type="entry name" value="ZNF277"/>
</dbReference>
<dbReference type="STRING" id="51511.ENSCSAVP00000007695"/>
<evidence type="ECO:0000313" key="6">
    <source>
        <dbReference type="Proteomes" id="UP000007875"/>
    </source>
</evidence>